<name>G0X7N9_MYCMD</name>
<organism evidence="2">
    <name type="scientific">Mycosarcoma maydis</name>
    <name type="common">Corn smut fungus</name>
    <name type="synonym">Ustilago maydis</name>
    <dbReference type="NCBI Taxonomy" id="5270"/>
    <lineage>
        <taxon>Eukaryota</taxon>
        <taxon>Fungi</taxon>
        <taxon>Dikarya</taxon>
        <taxon>Basidiomycota</taxon>
        <taxon>Ustilaginomycotina</taxon>
        <taxon>Ustilaginomycetes</taxon>
        <taxon>Ustilaginales</taxon>
        <taxon>Ustilaginaceae</taxon>
        <taxon>Mycosarcoma</taxon>
    </lineage>
</organism>
<accession>G0X7N9</accession>
<evidence type="ECO:0000313" key="2">
    <source>
        <dbReference type="EMBL" id="AEK86786.1"/>
    </source>
</evidence>
<evidence type="ECO:0000256" key="1">
    <source>
        <dbReference type="SAM" id="SignalP"/>
    </source>
</evidence>
<dbReference type="AlphaFoldDB" id="G0X7N9"/>
<sequence>MLKVQPRPLLVLASFVILLLLCLSCQAVKPSVERDSSRALAFDPRHVSFTLSLDRTPERVERLLTQLRTTFRFHDAEVGHLPARTMVKVRLAESFFSSPTKPRFLNLGFIRPSAQSDVRGFAIALPMTTLQPVYHPNVRGFALFSVYPDRANPVGTNVNSVKPHILFHGYVDLQNIGTFPPRVGRPPRLEHSPLLPGDLVSLEEIYREVLHGDH</sequence>
<reference evidence="2" key="1">
    <citation type="journal article" date="2014" name="PLoS ONE">
        <title>Patterns of Variation at Ustilago maydis Virulence Clusters 2A and 19A Largely Reflect the Demographic History of Its Populations.</title>
        <authorList>
            <person name="Kellner R."/>
            <person name="Hanschke C."/>
            <person name="Begerow D."/>
        </authorList>
    </citation>
    <scope>NUCLEOTIDE SEQUENCE</scope>
    <source>
        <strain evidence="2">RK124</strain>
    </source>
</reference>
<protein>
    <submittedName>
        <fullName evidence="2">Uncharacterized protein</fullName>
    </submittedName>
</protein>
<dbReference type="VEuPathDB" id="FungiDB:UMAG_10553"/>
<keyword evidence="1" id="KW-0732">Signal</keyword>
<dbReference type="EMBL" id="HQ002974">
    <property type="protein sequence ID" value="AEK86786.1"/>
    <property type="molecule type" value="Genomic_DNA"/>
</dbReference>
<feature type="signal peptide" evidence="1">
    <location>
        <begin position="1"/>
        <end position="27"/>
    </location>
</feature>
<proteinExistence type="predicted"/>
<gene>
    <name evidence="2" type="ORF">um10553</name>
</gene>
<feature type="chain" id="PRO_5003411423" evidence="1">
    <location>
        <begin position="28"/>
        <end position="214"/>
    </location>
</feature>